<organism evidence="2 3">
    <name type="scientific">Aureimonas endophytica</name>
    <dbReference type="NCBI Taxonomy" id="2027858"/>
    <lineage>
        <taxon>Bacteria</taxon>
        <taxon>Pseudomonadati</taxon>
        <taxon>Pseudomonadota</taxon>
        <taxon>Alphaproteobacteria</taxon>
        <taxon>Hyphomicrobiales</taxon>
        <taxon>Aurantimonadaceae</taxon>
        <taxon>Aureimonas</taxon>
    </lineage>
</organism>
<reference evidence="2" key="1">
    <citation type="journal article" date="2014" name="Int. J. Syst. Evol. Microbiol.">
        <title>Complete genome sequence of Corynebacterium casei LMG S-19264T (=DSM 44701T), isolated from a smear-ripened cheese.</title>
        <authorList>
            <consortium name="US DOE Joint Genome Institute (JGI-PGF)"/>
            <person name="Walter F."/>
            <person name="Albersmeier A."/>
            <person name="Kalinowski J."/>
            <person name="Ruckert C."/>
        </authorList>
    </citation>
    <scope>NUCLEOTIDE SEQUENCE</scope>
    <source>
        <strain evidence="2">CGMCC 1.15367</strain>
    </source>
</reference>
<proteinExistence type="predicted"/>
<comment type="caution">
    <text evidence="2">The sequence shown here is derived from an EMBL/GenBank/DDBJ whole genome shotgun (WGS) entry which is preliminary data.</text>
</comment>
<keyword evidence="3" id="KW-1185">Reference proteome</keyword>
<feature type="signal peptide" evidence="1">
    <location>
        <begin position="1"/>
        <end position="23"/>
    </location>
</feature>
<accession>A0A917A4W3</accession>
<dbReference type="Proteomes" id="UP000644699">
    <property type="component" value="Unassembled WGS sequence"/>
</dbReference>
<dbReference type="InterPro" id="IPR016537">
    <property type="entry name" value="UCP008159_ABC"/>
</dbReference>
<gene>
    <name evidence="2" type="ORF">GCM10011390_50910</name>
</gene>
<feature type="chain" id="PRO_5036711848" evidence="1">
    <location>
        <begin position="24"/>
        <end position="219"/>
    </location>
</feature>
<dbReference type="AlphaFoldDB" id="A0A917A4W3"/>
<dbReference type="Pfam" id="PF06226">
    <property type="entry name" value="DUF1007"/>
    <property type="match status" value="1"/>
</dbReference>
<reference evidence="2" key="2">
    <citation type="submission" date="2020-09" db="EMBL/GenBank/DDBJ databases">
        <authorList>
            <person name="Sun Q."/>
            <person name="Zhou Y."/>
        </authorList>
    </citation>
    <scope>NUCLEOTIDE SEQUENCE</scope>
    <source>
        <strain evidence="2">CGMCC 1.15367</strain>
    </source>
</reference>
<keyword evidence="1" id="KW-0732">Signal</keyword>
<evidence type="ECO:0000313" key="2">
    <source>
        <dbReference type="EMBL" id="GGE25248.1"/>
    </source>
</evidence>
<dbReference type="InterPro" id="IPR010412">
    <property type="entry name" value="DUF1007"/>
</dbReference>
<dbReference type="EMBL" id="BMIQ01000017">
    <property type="protein sequence ID" value="GGE25248.1"/>
    <property type="molecule type" value="Genomic_DNA"/>
</dbReference>
<protein>
    <submittedName>
        <fullName evidence="2">ABC transporter substrate-binding protein</fullName>
    </submittedName>
</protein>
<dbReference type="PIRSF" id="PIRSF008159">
    <property type="entry name" value="UCP008159_ABC"/>
    <property type="match status" value="1"/>
</dbReference>
<sequence length="219" mass="24000">MWTAGLAAGMAAACLLASTAARAHPHVFADARMEIVGDASGQLKAIRNIWRMDEMFSTSVVLDYDKNKNSILDDDELQAVADTVKESIAEYSFYTFVQKPGGAQVKMQPPEEIRALYQDSQLLIFFEMKPAEPVDLKTVPITVANFDETFFTAFEFAEDGFQLVDLPASCTKSVTVPDEDEAAQQWMASIASLGPDQTVPEDGVNYAQILATRVEVKCG</sequence>
<name>A0A917A4W3_9HYPH</name>
<evidence type="ECO:0000313" key="3">
    <source>
        <dbReference type="Proteomes" id="UP000644699"/>
    </source>
</evidence>
<evidence type="ECO:0000256" key="1">
    <source>
        <dbReference type="SAM" id="SignalP"/>
    </source>
</evidence>